<dbReference type="Proteomes" id="UP000470875">
    <property type="component" value="Unassembled WGS sequence"/>
</dbReference>
<evidence type="ECO:0000313" key="2">
    <source>
        <dbReference type="Proteomes" id="UP000470875"/>
    </source>
</evidence>
<sequence length="165" mass="17979">MVLGYQALHNAEAINLEMGRFAGLGDFVSQVGALRHDVALAVRELAEGFSDVDVRLLRGVIAEEVGRYFSERLSVPRTTVFDVFDRLGVVELRDVGGRLASVLAEELDHEQAGEVAALWDSHLDTHGCLTVDEQVGLAVKYLRDRGGLRDVGYLLDAGSNEAERG</sequence>
<reference evidence="1 2" key="1">
    <citation type="submission" date="2019-08" db="EMBL/GenBank/DDBJ databases">
        <title>In-depth cultivation of the pig gut microbiome towards novel bacterial diversity and tailored functional studies.</title>
        <authorList>
            <person name="Wylensek D."/>
            <person name="Hitch T.C.A."/>
            <person name="Clavel T."/>
        </authorList>
    </citation>
    <scope>NUCLEOTIDE SEQUENCE [LARGE SCALE GENOMIC DNA]</scope>
    <source>
        <strain evidence="1 2">WB03_NA08</strain>
    </source>
</reference>
<name>A0A6N7W6R2_9ACTO</name>
<protein>
    <submittedName>
        <fullName evidence="1">Uncharacterized protein</fullName>
    </submittedName>
</protein>
<dbReference type="RefSeq" id="WP_154544294.1">
    <property type="nucleotide sequence ID" value="NZ_VULO01000005.1"/>
</dbReference>
<proteinExistence type="predicted"/>
<dbReference type="EMBL" id="VULO01000005">
    <property type="protein sequence ID" value="MSS84183.1"/>
    <property type="molecule type" value="Genomic_DNA"/>
</dbReference>
<accession>A0A6N7W6R2</accession>
<comment type="caution">
    <text evidence="1">The sequence shown here is derived from an EMBL/GenBank/DDBJ whole genome shotgun (WGS) entry which is preliminary data.</text>
</comment>
<keyword evidence="2" id="KW-1185">Reference proteome</keyword>
<organism evidence="1 2">
    <name type="scientific">Scrofimicrobium canadense</name>
    <dbReference type="NCBI Taxonomy" id="2652290"/>
    <lineage>
        <taxon>Bacteria</taxon>
        <taxon>Bacillati</taxon>
        <taxon>Actinomycetota</taxon>
        <taxon>Actinomycetes</taxon>
        <taxon>Actinomycetales</taxon>
        <taxon>Actinomycetaceae</taxon>
        <taxon>Scrofimicrobium</taxon>
    </lineage>
</organism>
<gene>
    <name evidence="1" type="ORF">FYJ24_05255</name>
</gene>
<evidence type="ECO:0000313" key="1">
    <source>
        <dbReference type="EMBL" id="MSS84183.1"/>
    </source>
</evidence>
<dbReference type="AlphaFoldDB" id="A0A6N7W6R2"/>